<dbReference type="GO" id="GO:0005730">
    <property type="term" value="C:nucleolus"/>
    <property type="evidence" value="ECO:0007669"/>
    <property type="project" value="TreeGrafter"/>
</dbReference>
<dbReference type="InParanoid" id="A0A316YWG9"/>
<feature type="region of interest" description="Disordered" evidence="1">
    <location>
        <begin position="811"/>
        <end position="830"/>
    </location>
</feature>
<dbReference type="GO" id="GO:0030490">
    <property type="term" value="P:maturation of SSU-rRNA"/>
    <property type="evidence" value="ECO:0007669"/>
    <property type="project" value="InterPro"/>
</dbReference>
<dbReference type="GeneID" id="37045420"/>
<dbReference type="STRING" id="215250.A0A316YWG9"/>
<gene>
    <name evidence="2" type="ORF">FA10DRAFT_278944</name>
</gene>
<dbReference type="InterPro" id="IPR042859">
    <property type="entry name" value="NOL11"/>
</dbReference>
<name>A0A316YWG9_9BASI</name>
<proteinExistence type="predicted"/>
<dbReference type="OrthoDB" id="4349954at2759"/>
<evidence type="ECO:0000313" key="2">
    <source>
        <dbReference type="EMBL" id="PWN92393.1"/>
    </source>
</evidence>
<dbReference type="EMBL" id="KZ819635">
    <property type="protein sequence ID" value="PWN92393.1"/>
    <property type="molecule type" value="Genomic_DNA"/>
</dbReference>
<dbReference type="PANTHER" id="PTHR15633">
    <property type="entry name" value="NUCLEOLAR PROTEIN 11"/>
    <property type="match status" value="1"/>
</dbReference>
<feature type="region of interest" description="Disordered" evidence="1">
    <location>
        <begin position="853"/>
        <end position="873"/>
    </location>
</feature>
<feature type="compositionally biased region" description="Basic residues" evidence="1">
    <location>
        <begin position="271"/>
        <end position="281"/>
    </location>
</feature>
<accession>A0A316YWG9</accession>
<dbReference type="GO" id="GO:0003723">
    <property type="term" value="F:RNA binding"/>
    <property type="evidence" value="ECO:0007669"/>
    <property type="project" value="TreeGrafter"/>
</dbReference>
<feature type="region of interest" description="Disordered" evidence="1">
    <location>
        <begin position="20"/>
        <end position="44"/>
    </location>
</feature>
<evidence type="ECO:0000256" key="1">
    <source>
        <dbReference type="SAM" id="MobiDB-lite"/>
    </source>
</evidence>
<dbReference type="PANTHER" id="PTHR15633:SF2">
    <property type="entry name" value="NUCLEOLAR PROTEIN 11"/>
    <property type="match status" value="1"/>
</dbReference>
<dbReference type="Proteomes" id="UP000245768">
    <property type="component" value="Unassembled WGS sequence"/>
</dbReference>
<feature type="compositionally biased region" description="Low complexity" evidence="1">
    <location>
        <begin position="20"/>
        <end position="30"/>
    </location>
</feature>
<reference evidence="2 3" key="1">
    <citation type="journal article" date="2018" name="Mol. Biol. Evol.">
        <title>Broad Genomic Sampling Reveals a Smut Pathogenic Ancestry of the Fungal Clade Ustilaginomycotina.</title>
        <authorList>
            <person name="Kijpornyongpan T."/>
            <person name="Mondo S.J."/>
            <person name="Barry K."/>
            <person name="Sandor L."/>
            <person name="Lee J."/>
            <person name="Lipzen A."/>
            <person name="Pangilinan J."/>
            <person name="LaButti K."/>
            <person name="Hainaut M."/>
            <person name="Henrissat B."/>
            <person name="Grigoriev I.V."/>
            <person name="Spatafora J.W."/>
            <person name="Aime M.C."/>
        </authorList>
    </citation>
    <scope>NUCLEOTIDE SEQUENCE [LARGE SCALE GENOMIC DNA]</scope>
    <source>
        <strain evidence="2 3">MCA 4198</strain>
    </source>
</reference>
<dbReference type="RefSeq" id="XP_025379591.1">
    <property type="nucleotide sequence ID" value="XM_025523504.1"/>
</dbReference>
<feature type="region of interest" description="Disordered" evidence="1">
    <location>
        <begin position="264"/>
        <end position="283"/>
    </location>
</feature>
<organism evidence="2 3">
    <name type="scientific">Acaromyces ingoldii</name>
    <dbReference type="NCBI Taxonomy" id="215250"/>
    <lineage>
        <taxon>Eukaryota</taxon>
        <taxon>Fungi</taxon>
        <taxon>Dikarya</taxon>
        <taxon>Basidiomycota</taxon>
        <taxon>Ustilaginomycotina</taxon>
        <taxon>Exobasidiomycetes</taxon>
        <taxon>Exobasidiales</taxon>
        <taxon>Cryptobasidiaceae</taxon>
        <taxon>Acaromyces</taxon>
    </lineage>
</organism>
<keyword evidence="3" id="KW-1185">Reference proteome</keyword>
<sequence length="895" mass="94380">MSAGPPVLSAPVHIASMSASSSSSAPPFSAEQRHLSATPSSSACAPRQVADGFAVGSAVKLGSNGSIRRSKGLAVYVASGEGVVLIDPSSQTPKASYAISPSLQPLTPPLVVMGPSSRSTFIVVASRHDAAKAELHAWVESKQSAVTANGRTASTSSLGTTTRKHTCEVDSDIFSLHALASGEVLASHDDGNYSIISPSTGSGETVTYSVSRLSPSSSESLHTHHISVHDRGAAGSLLRPLITGSTKDVVGVVVHFFSKRARVSGAGGGKTQKKKKEKGKRMSAMEVIDAAEDGHSTSTSMGEGHITMRVRVIRAAAPGVVTSGERSDVSVEKQVQDAFGIEDAGQVVDLAFHHHGRAVALTRDGVAKMTIFSTTVNKDIGSTPASALQLPALSKASSHSASLQLLTATYLLVVASLSAPPTPPAHLLPKASDAVSLLIDVDLSAVLSEQVIDVSLEQNAEAPASHFCSRIGGSLALVGSAPSKKLENRSRKGVSLWTLPFEVPEGGSQLLWAMGKSDLTREWTTESASVAPAADQSAEKDAKTTLVEQLRVLSKEKGSGEKMDETYSAWWKTQHGLAKREATFTHMFVSEILASTLPPASASSTAPFGKRTVHHLLSSGAVSKSMYPDLVASLEAQNDWAALLSAMANVSDIGEYECARLLARALHEDSTPGLEKVLAVIVRVPFSRPVFRRALRDEIHTQEEVSALLDQCCRWLSLLTSHDSSILGGAAKEKVPELEDVLLFLTDLFDAHFPLLLSTPSLAGALAQVKVAIDDHLSWVDVVGPLRGPLGAFAKLEDDQTKRTELLESRKRVSGNRSKKTWNSGMDQGKEARISKRVQGSINGPKVGISETGGGLGVIRRSGEGDGGEGGKSARIQRIEASALMGPYVREKFYL</sequence>
<dbReference type="AlphaFoldDB" id="A0A316YWG9"/>
<protein>
    <submittedName>
        <fullName evidence="2">Uncharacterized protein</fullName>
    </submittedName>
</protein>
<evidence type="ECO:0000313" key="3">
    <source>
        <dbReference type="Proteomes" id="UP000245768"/>
    </source>
</evidence>